<feature type="non-terminal residue" evidence="2">
    <location>
        <position position="1"/>
    </location>
</feature>
<feature type="region of interest" description="Disordered" evidence="1">
    <location>
        <begin position="138"/>
        <end position="160"/>
    </location>
</feature>
<feature type="compositionally biased region" description="Basic residues" evidence="1">
    <location>
        <begin position="12"/>
        <end position="32"/>
    </location>
</feature>
<accession>A0A6J4RTP3</accession>
<evidence type="ECO:0000256" key="1">
    <source>
        <dbReference type="SAM" id="MobiDB-lite"/>
    </source>
</evidence>
<evidence type="ECO:0000313" key="2">
    <source>
        <dbReference type="EMBL" id="CAA9481875.1"/>
    </source>
</evidence>
<organism evidence="2">
    <name type="scientific">uncultured Solirubrobacteraceae bacterium</name>
    <dbReference type="NCBI Taxonomy" id="1162706"/>
    <lineage>
        <taxon>Bacteria</taxon>
        <taxon>Bacillati</taxon>
        <taxon>Actinomycetota</taxon>
        <taxon>Thermoleophilia</taxon>
        <taxon>Solirubrobacterales</taxon>
        <taxon>Solirubrobacteraceae</taxon>
        <taxon>environmental samples</taxon>
    </lineage>
</organism>
<reference evidence="2" key="1">
    <citation type="submission" date="2020-02" db="EMBL/GenBank/DDBJ databases">
        <authorList>
            <person name="Meier V. D."/>
        </authorList>
    </citation>
    <scope>NUCLEOTIDE SEQUENCE</scope>
    <source>
        <strain evidence="2">AVDCRST_MAG38</strain>
    </source>
</reference>
<protein>
    <submittedName>
        <fullName evidence="2">Uncharacterized protein</fullName>
    </submittedName>
</protein>
<name>A0A6J4RTP3_9ACTN</name>
<proteinExistence type="predicted"/>
<feature type="non-terminal residue" evidence="2">
    <location>
        <position position="160"/>
    </location>
</feature>
<feature type="region of interest" description="Disordered" evidence="1">
    <location>
        <begin position="1"/>
        <end position="116"/>
    </location>
</feature>
<dbReference type="EMBL" id="CADCVJ010000174">
    <property type="protein sequence ID" value="CAA9481875.1"/>
    <property type="molecule type" value="Genomic_DNA"/>
</dbReference>
<dbReference type="AlphaFoldDB" id="A0A6J4RTP3"/>
<sequence>AELPHPQEAGRARRRLLGRRRGRGARVSRRRQGPAPARHLRDRDAGRAGAGQDRPAQALPAQVAGRRAPGPGARDRLQGAAQPSARHLPRRSGRRRRAGRQGRPLRPRVRRRLGERDADGAGLQALLRGSRLLRAVRRAAAGRRSRSRHRGVHRRARARL</sequence>
<gene>
    <name evidence="2" type="ORF">AVDCRST_MAG38-2085</name>
</gene>
<feature type="compositionally biased region" description="Basic residues" evidence="1">
    <location>
        <begin position="87"/>
        <end position="111"/>
    </location>
</feature>